<comment type="catalytic activity">
    <reaction evidence="20">
        <text>L-threonyl-[protein] + ATP = O-phospho-L-threonyl-[protein] + ADP + H(+)</text>
        <dbReference type="Rhea" id="RHEA:46608"/>
        <dbReference type="Rhea" id="RHEA-COMP:11060"/>
        <dbReference type="Rhea" id="RHEA-COMP:11605"/>
        <dbReference type="ChEBI" id="CHEBI:15378"/>
        <dbReference type="ChEBI" id="CHEBI:30013"/>
        <dbReference type="ChEBI" id="CHEBI:30616"/>
        <dbReference type="ChEBI" id="CHEBI:61977"/>
        <dbReference type="ChEBI" id="CHEBI:456216"/>
        <dbReference type="EC" id="2.7.11.1"/>
    </reaction>
</comment>
<evidence type="ECO:0000313" key="26">
    <source>
        <dbReference type="Proteomes" id="UP000092600"/>
    </source>
</evidence>
<dbReference type="SUPFAM" id="SSF52058">
    <property type="entry name" value="L domain-like"/>
    <property type="match status" value="1"/>
</dbReference>
<keyword evidence="14 25" id="KW-0418">Kinase</keyword>
<keyword evidence="6" id="KW-0723">Serine/threonine-protein kinase</keyword>
<evidence type="ECO:0000256" key="18">
    <source>
        <dbReference type="ARBA" id="ARBA00023170"/>
    </source>
</evidence>
<keyword evidence="12" id="KW-0677">Repeat</keyword>
<accession>A0A199VFI4</accession>
<name>A0A199VFI4_ANACO</name>
<keyword evidence="10 23" id="KW-0812">Transmembrane</keyword>
<dbReference type="PROSITE" id="PS00108">
    <property type="entry name" value="PROTEIN_KINASE_ST"/>
    <property type="match status" value="2"/>
</dbReference>
<dbReference type="GO" id="GO:0002229">
    <property type="term" value="P:defense response to oomycetes"/>
    <property type="evidence" value="ECO:0007669"/>
    <property type="project" value="UniProtKB-ARBA"/>
</dbReference>
<dbReference type="SMART" id="SM00220">
    <property type="entry name" value="S_TKc"/>
    <property type="match status" value="2"/>
</dbReference>
<evidence type="ECO:0000256" key="11">
    <source>
        <dbReference type="ARBA" id="ARBA00022729"/>
    </source>
</evidence>
<comment type="catalytic activity">
    <reaction evidence="21">
        <text>L-seryl-[protein] + ATP = O-phospho-L-seryl-[protein] + ADP + H(+)</text>
        <dbReference type="Rhea" id="RHEA:17989"/>
        <dbReference type="Rhea" id="RHEA-COMP:9863"/>
        <dbReference type="Rhea" id="RHEA-COMP:11604"/>
        <dbReference type="ChEBI" id="CHEBI:15378"/>
        <dbReference type="ChEBI" id="CHEBI:29999"/>
        <dbReference type="ChEBI" id="CHEBI:30616"/>
        <dbReference type="ChEBI" id="CHEBI:83421"/>
        <dbReference type="ChEBI" id="CHEBI:456216"/>
        <dbReference type="EC" id="2.7.11.1"/>
    </reaction>
</comment>
<evidence type="ECO:0000256" key="20">
    <source>
        <dbReference type="ARBA" id="ARBA00047899"/>
    </source>
</evidence>
<evidence type="ECO:0000256" key="10">
    <source>
        <dbReference type="ARBA" id="ARBA00022692"/>
    </source>
</evidence>
<evidence type="ECO:0000256" key="7">
    <source>
        <dbReference type="ARBA" id="ARBA00022553"/>
    </source>
</evidence>
<evidence type="ECO:0000256" key="1">
    <source>
        <dbReference type="ARBA" id="ARBA00004251"/>
    </source>
</evidence>
<feature type="non-terminal residue" evidence="25">
    <location>
        <position position="1"/>
    </location>
</feature>
<evidence type="ECO:0000256" key="3">
    <source>
        <dbReference type="ARBA" id="ARBA00010217"/>
    </source>
</evidence>
<dbReference type="GO" id="GO:0005886">
    <property type="term" value="C:plasma membrane"/>
    <property type="evidence" value="ECO:0007669"/>
    <property type="project" value="UniProtKB-SubCell"/>
</dbReference>
<dbReference type="FunFam" id="1.10.510.10:FF:000240">
    <property type="entry name" value="Lectin-domain containing receptor kinase A4.3"/>
    <property type="match status" value="1"/>
</dbReference>
<evidence type="ECO:0000256" key="4">
    <source>
        <dbReference type="ARBA" id="ARBA00012513"/>
    </source>
</evidence>
<feature type="transmembrane region" description="Helical" evidence="23">
    <location>
        <begin position="913"/>
        <end position="935"/>
    </location>
</feature>
<dbReference type="InterPro" id="IPR001245">
    <property type="entry name" value="Ser-Thr/Tyr_kinase_cat_dom"/>
</dbReference>
<keyword evidence="18 25" id="KW-0675">Receptor</keyword>
<evidence type="ECO:0000256" key="15">
    <source>
        <dbReference type="ARBA" id="ARBA00022840"/>
    </source>
</evidence>
<comment type="similarity">
    <text evidence="3">In the C-terminal section; belongs to the protein kinase superfamily. Ser/Thr protein kinase family.</text>
</comment>
<evidence type="ECO:0000259" key="24">
    <source>
        <dbReference type="PROSITE" id="PS50011"/>
    </source>
</evidence>
<dbReference type="PANTHER" id="PTHR45631">
    <property type="entry name" value="OS07G0107800 PROTEIN-RELATED"/>
    <property type="match status" value="1"/>
</dbReference>
<evidence type="ECO:0000256" key="9">
    <source>
        <dbReference type="ARBA" id="ARBA00022679"/>
    </source>
</evidence>
<keyword evidence="5" id="KW-1003">Cell membrane</keyword>
<evidence type="ECO:0000256" key="5">
    <source>
        <dbReference type="ARBA" id="ARBA00022475"/>
    </source>
</evidence>
<dbReference type="Proteomes" id="UP000092600">
    <property type="component" value="Unassembled WGS sequence"/>
</dbReference>
<dbReference type="EMBL" id="LSRQ01002065">
    <property type="protein sequence ID" value="OAY75550.1"/>
    <property type="molecule type" value="Genomic_DNA"/>
</dbReference>
<dbReference type="Pfam" id="PF00560">
    <property type="entry name" value="LRR_1"/>
    <property type="match status" value="1"/>
</dbReference>
<evidence type="ECO:0000256" key="8">
    <source>
        <dbReference type="ARBA" id="ARBA00022614"/>
    </source>
</evidence>
<evidence type="ECO:0000313" key="25">
    <source>
        <dbReference type="EMBL" id="OAY75550.1"/>
    </source>
</evidence>
<dbReference type="FunFam" id="1.10.510.10:FF:000146">
    <property type="entry name" value="LRR receptor-like serine/threonine-protein kinase IOS1"/>
    <property type="match status" value="1"/>
</dbReference>
<dbReference type="Gene3D" id="1.10.510.10">
    <property type="entry name" value="Transferase(Phosphotransferase) domain 1"/>
    <property type="match status" value="2"/>
</dbReference>
<feature type="domain" description="Protein kinase" evidence="24">
    <location>
        <begin position="984"/>
        <end position="1236"/>
    </location>
</feature>
<dbReference type="Gene3D" id="3.30.200.20">
    <property type="entry name" value="Phosphorylase Kinase, domain 1"/>
    <property type="match status" value="2"/>
</dbReference>
<dbReference type="InterPro" id="IPR008271">
    <property type="entry name" value="Ser/Thr_kinase_AS"/>
</dbReference>
<dbReference type="InterPro" id="IPR024788">
    <property type="entry name" value="Malectin-like_Carb-bd_dom"/>
</dbReference>
<evidence type="ECO:0000256" key="14">
    <source>
        <dbReference type="ARBA" id="ARBA00022777"/>
    </source>
</evidence>
<evidence type="ECO:0000256" key="21">
    <source>
        <dbReference type="ARBA" id="ARBA00048679"/>
    </source>
</evidence>
<dbReference type="PROSITE" id="PS50011">
    <property type="entry name" value="PROTEIN_KINASE_DOM"/>
    <property type="match status" value="2"/>
</dbReference>
<keyword evidence="8" id="KW-0433">Leucine-rich repeat</keyword>
<keyword evidence="11" id="KW-0732">Signal</keyword>
<keyword evidence="13 22" id="KW-0547">Nucleotide-binding</keyword>
<sequence length="1273" mass="139217">FRDLSNNNLTGGIPYSLASISSLQVLNLTNNNLTGPVPDALLKKQDAGSLILRVDDYLLLCNASTCPCNGSSCQNTISTVKKIPKPVIVILAVLPAILLAVLVLTLAITRGKMCGKLPGEPEEPWIPRTKRRFTYMELKNVTNNFSRVIGSGGFGVVYHGYLENETEKNVTEVAVKVCHQISSQGTKQLHAEAESLTHVFHKNLVSLVGYCMDGDKLGLVYEYVPQGSLHDHLRGTSGVFRALNWGERLRIALEAAQGLDYMHTGCQIVHRDVKTSNILLGQNLEAKIADFGLAKMIGGNEHVSLMSVCGTPGYIDPESLRTLRLTEKSDVYSFGVVLLEIITGELPILQGQGEEIIHLVKHVSQFIARGDIKEIVDSALRGEYDLNSVWKVMDMAMRCTAEAAVERPTMTEVVMQLKDSLITETTHAKSKSSYGDSSETSQISISGTTTMSIGFISIDCGIPDGHNYTDNTNIFYVSDSQYIDTGINNGIASNYINNTIPIPDLTARSFPVGGRNCYTLKPVVTNRKYLLRATFMYGNYDGLQSAKANAFIAFDLYIGVDLWKTVNISDAATEYQVEAITVASADFISGCLINTNSGTPFISALELRPIKSVMYPAATESQSIRIQRWAGTRTIRTTASGRRTRPQPADPAAEQWAVISTTLPIKNYANDSFEAPSAVLQTAVTPAAGDSTAITFLRWAPDSAADEHFLVFHFSELQLPTGNASRQFGIYVAGSVFWSGRPYTPPTLLSGYVYDPPDGPTYGYPYYAFSLNATWNSTLPPLVNAAEVYTRLPLTATATDIRDGKSLPSFNSIDAIMAIKAQYHVKKNWMGDPCNPTKYVWDGLSCIYTVDSSRITFVNLSSSRLTGRIYDSFSTLQAIKYLVDNKTALCSGISCGNNNTAPCGGISCGKTKIIIVVSVIPVALLAVVVFTLWIMCRKKQGLNVSATQHVEAVRQQKVDSEDRRVHINIERRQFTYLQLENMTNKFARVIGRGGFGVVYHGYLDDGTEVAVKICSLVSSQGTKQFLAEAKSLTHVYHKNLVSLVGYCQDGDKLALIYVLASRNWGCLSLKLGSLDYLHTGCKIVHRDVKSSNILLSENLEAKISDFGLSKVFGGDANTSLMSVCGTPGYMDPESSKSLTLNEKSDVYSFGVVLLEIITGEHPILQGQGKENVHIVKRVSKSLSKGNINEIVDARLREEYSANSMWKVVDLAMRCTTEASIERPTMAEVVVQLNESLAMETARARSKNVHGEILDMSQDSAFGFSSCSVGPSAR</sequence>
<dbReference type="InterPro" id="IPR001611">
    <property type="entry name" value="Leu-rich_rpt"/>
</dbReference>
<evidence type="ECO:0000256" key="2">
    <source>
        <dbReference type="ARBA" id="ARBA00008536"/>
    </source>
</evidence>
<dbReference type="PANTHER" id="PTHR45631:SF204">
    <property type="entry name" value="OS01G0810800 PROTEIN"/>
    <property type="match status" value="1"/>
</dbReference>
<evidence type="ECO:0000256" key="17">
    <source>
        <dbReference type="ARBA" id="ARBA00023136"/>
    </source>
</evidence>
<dbReference type="EC" id="2.7.11.1" evidence="4"/>
<keyword evidence="19" id="KW-0325">Glycoprotein</keyword>
<dbReference type="Pfam" id="PF07714">
    <property type="entry name" value="PK_Tyr_Ser-Thr"/>
    <property type="match status" value="2"/>
</dbReference>
<dbReference type="InterPro" id="IPR017441">
    <property type="entry name" value="Protein_kinase_ATP_BS"/>
</dbReference>
<evidence type="ECO:0000256" key="12">
    <source>
        <dbReference type="ARBA" id="ARBA00022737"/>
    </source>
</evidence>
<evidence type="ECO:0000256" key="13">
    <source>
        <dbReference type="ARBA" id="ARBA00022741"/>
    </source>
</evidence>
<keyword evidence="9" id="KW-0808">Transferase</keyword>
<dbReference type="SUPFAM" id="SSF56112">
    <property type="entry name" value="Protein kinase-like (PK-like)"/>
    <property type="match status" value="2"/>
</dbReference>
<dbReference type="Pfam" id="PF12819">
    <property type="entry name" value="Malectin_like"/>
    <property type="match status" value="1"/>
</dbReference>
<dbReference type="GO" id="GO:0004674">
    <property type="term" value="F:protein serine/threonine kinase activity"/>
    <property type="evidence" value="ECO:0007669"/>
    <property type="project" value="UniProtKB-KW"/>
</dbReference>
<comment type="caution">
    <text evidence="25">The sequence shown here is derived from an EMBL/GenBank/DDBJ whole genome shotgun (WGS) entry which is preliminary data.</text>
</comment>
<keyword evidence="16 23" id="KW-1133">Transmembrane helix</keyword>
<feature type="binding site" evidence="22">
    <location>
        <position position="1012"/>
    </location>
    <ligand>
        <name>ATP</name>
        <dbReference type="ChEBI" id="CHEBI:30616"/>
    </ligand>
</feature>
<organism evidence="25 26">
    <name type="scientific">Ananas comosus</name>
    <name type="common">Pineapple</name>
    <name type="synonym">Ananas ananas</name>
    <dbReference type="NCBI Taxonomy" id="4615"/>
    <lineage>
        <taxon>Eukaryota</taxon>
        <taxon>Viridiplantae</taxon>
        <taxon>Streptophyta</taxon>
        <taxon>Embryophyta</taxon>
        <taxon>Tracheophyta</taxon>
        <taxon>Spermatophyta</taxon>
        <taxon>Magnoliopsida</taxon>
        <taxon>Liliopsida</taxon>
        <taxon>Poales</taxon>
        <taxon>Bromeliaceae</taxon>
        <taxon>Bromelioideae</taxon>
        <taxon>Ananas</taxon>
    </lineage>
</organism>
<evidence type="ECO:0000256" key="22">
    <source>
        <dbReference type="PROSITE-ProRule" id="PRU10141"/>
    </source>
</evidence>
<protein>
    <recommendedName>
        <fullName evidence="4">non-specific serine/threonine protein kinase</fullName>
        <ecNumber evidence="4">2.7.11.1</ecNumber>
    </recommendedName>
</protein>
<dbReference type="InterPro" id="IPR032675">
    <property type="entry name" value="LRR_dom_sf"/>
</dbReference>
<dbReference type="STRING" id="4615.A0A199VFI4"/>
<keyword evidence="7" id="KW-0597">Phosphoprotein</keyword>
<dbReference type="PROSITE" id="PS00107">
    <property type="entry name" value="PROTEIN_KINASE_ATP"/>
    <property type="match status" value="2"/>
</dbReference>
<comment type="similarity">
    <text evidence="2">In the N-terminal section; belongs to the leguminous lectin family.</text>
</comment>
<reference evidence="25 26" key="1">
    <citation type="journal article" date="2016" name="DNA Res.">
        <title>The draft genome of MD-2 pineapple using hybrid error correction of long reads.</title>
        <authorList>
            <person name="Redwan R.M."/>
            <person name="Saidin A."/>
            <person name="Kumar S.V."/>
        </authorList>
    </citation>
    <scope>NUCLEOTIDE SEQUENCE [LARGE SCALE GENOMIC DNA]</scope>
    <source>
        <strain evidence="26">cv. MD2</strain>
        <tissue evidence="25">Leaf</tissue>
    </source>
</reference>
<dbReference type="Pfam" id="PF00069">
    <property type="entry name" value="Pkinase"/>
    <property type="match status" value="1"/>
</dbReference>
<keyword evidence="15 22" id="KW-0067">ATP-binding</keyword>
<evidence type="ECO:0000256" key="16">
    <source>
        <dbReference type="ARBA" id="ARBA00022989"/>
    </source>
</evidence>
<dbReference type="AlphaFoldDB" id="A0A199VFI4"/>
<feature type="domain" description="Protein kinase" evidence="24">
    <location>
        <begin position="143"/>
        <end position="422"/>
    </location>
</feature>
<gene>
    <name evidence="25" type="ORF">ACMD2_11312</name>
</gene>
<evidence type="ECO:0000256" key="19">
    <source>
        <dbReference type="ARBA" id="ARBA00023180"/>
    </source>
</evidence>
<feature type="transmembrane region" description="Helical" evidence="23">
    <location>
        <begin position="87"/>
        <end position="108"/>
    </location>
</feature>
<dbReference type="InterPro" id="IPR000719">
    <property type="entry name" value="Prot_kinase_dom"/>
</dbReference>
<comment type="subcellular location">
    <subcellularLocation>
        <location evidence="1">Cell membrane</location>
        <topology evidence="1">Single-pass type I membrane protein</topology>
    </subcellularLocation>
</comment>
<evidence type="ECO:0000256" key="6">
    <source>
        <dbReference type="ARBA" id="ARBA00022527"/>
    </source>
</evidence>
<dbReference type="GO" id="GO:0005524">
    <property type="term" value="F:ATP binding"/>
    <property type="evidence" value="ECO:0007669"/>
    <property type="project" value="UniProtKB-UniRule"/>
</dbReference>
<evidence type="ECO:0000256" key="23">
    <source>
        <dbReference type="SAM" id="Phobius"/>
    </source>
</evidence>
<dbReference type="InterPro" id="IPR011009">
    <property type="entry name" value="Kinase-like_dom_sf"/>
</dbReference>
<feature type="binding site" evidence="22">
    <location>
        <position position="176"/>
    </location>
    <ligand>
        <name>ATP</name>
        <dbReference type="ChEBI" id="CHEBI:30616"/>
    </ligand>
</feature>
<proteinExistence type="inferred from homology"/>
<dbReference type="Gene3D" id="3.80.10.10">
    <property type="entry name" value="Ribonuclease Inhibitor"/>
    <property type="match status" value="1"/>
</dbReference>
<keyword evidence="17 23" id="KW-0472">Membrane</keyword>